<evidence type="ECO:0000313" key="2">
    <source>
        <dbReference type="EMBL" id="MSC34071.1"/>
    </source>
</evidence>
<dbReference type="InterPro" id="IPR023214">
    <property type="entry name" value="HAD_sf"/>
</dbReference>
<dbReference type="EMBL" id="WKPJ01000024">
    <property type="protein sequence ID" value="MSA90341.1"/>
    <property type="molecule type" value="Genomic_DNA"/>
</dbReference>
<name>A0A6N7S8W0_9FIRM</name>
<dbReference type="AlphaFoldDB" id="A0A6N7S8W0"/>
<dbReference type="InterPro" id="IPR006549">
    <property type="entry name" value="HAD-SF_hydro_IIIA"/>
</dbReference>
<gene>
    <name evidence="2" type="ORF">GKD88_13165</name>
    <name evidence="1" type="ORF">GKE08_13495</name>
</gene>
<dbReference type="InterPro" id="IPR036412">
    <property type="entry name" value="HAD-like_sf"/>
</dbReference>
<accession>A0A6N7S8W0</accession>
<protein>
    <submittedName>
        <fullName evidence="1">YqeG family HAD IIIA-type phosphatase</fullName>
    </submittedName>
</protein>
<dbReference type="Proteomes" id="UP000480929">
    <property type="component" value="Unassembled WGS sequence"/>
</dbReference>
<dbReference type="Gene3D" id="3.40.50.1000">
    <property type="entry name" value="HAD superfamily/HAD-like"/>
    <property type="match status" value="1"/>
</dbReference>
<dbReference type="OrthoDB" id="9787572at2"/>
<dbReference type="NCBIfam" id="TIGR01509">
    <property type="entry name" value="HAD-SF-IA-v3"/>
    <property type="match status" value="1"/>
</dbReference>
<evidence type="ECO:0000313" key="1">
    <source>
        <dbReference type="EMBL" id="MSA90341.1"/>
    </source>
</evidence>
<dbReference type="Proteomes" id="UP000433575">
    <property type="component" value="Unassembled WGS sequence"/>
</dbReference>
<dbReference type="Pfam" id="PF09419">
    <property type="entry name" value="PGP_phosphatase"/>
    <property type="match status" value="1"/>
</dbReference>
<comment type="caution">
    <text evidence="1">The sequence shown here is derived from an EMBL/GenBank/DDBJ whole genome shotgun (WGS) entry which is preliminary data.</text>
</comment>
<dbReference type="PANTHER" id="PTHR19288:SF25">
    <property type="entry name" value="PHOSPHATIDYLGLYCEROPHOSPHATASE GEP4, MITOCHONDRIAL"/>
    <property type="match status" value="1"/>
</dbReference>
<proteinExistence type="predicted"/>
<dbReference type="RefSeq" id="WP_154239561.1">
    <property type="nucleotide sequence ID" value="NZ_CALJPI010000295.1"/>
</dbReference>
<dbReference type="GO" id="GO:0008962">
    <property type="term" value="F:phosphatidylglycerophosphatase activity"/>
    <property type="evidence" value="ECO:0007669"/>
    <property type="project" value="InterPro"/>
</dbReference>
<evidence type="ECO:0000313" key="3">
    <source>
        <dbReference type="Proteomes" id="UP000433575"/>
    </source>
</evidence>
<evidence type="ECO:0000313" key="4">
    <source>
        <dbReference type="Proteomes" id="UP000480929"/>
    </source>
</evidence>
<organism evidence="1 3">
    <name type="scientific">Holdemania massiliensis</name>
    <dbReference type="NCBI Taxonomy" id="1468449"/>
    <lineage>
        <taxon>Bacteria</taxon>
        <taxon>Bacillati</taxon>
        <taxon>Bacillota</taxon>
        <taxon>Erysipelotrichia</taxon>
        <taxon>Erysipelotrichales</taxon>
        <taxon>Erysipelotrichaceae</taxon>
        <taxon>Holdemania</taxon>
    </lineage>
</organism>
<dbReference type="EMBL" id="WKPI01000026">
    <property type="protein sequence ID" value="MSC34071.1"/>
    <property type="molecule type" value="Genomic_DNA"/>
</dbReference>
<reference evidence="3 4" key="1">
    <citation type="journal article" date="2019" name="Nat. Med.">
        <title>A library of human gut bacterial isolates paired with longitudinal multiomics data enables mechanistic microbiome research.</title>
        <authorList>
            <person name="Poyet M."/>
            <person name="Groussin M."/>
            <person name="Gibbons S.M."/>
            <person name="Avila-Pacheco J."/>
            <person name="Jiang X."/>
            <person name="Kearney S.M."/>
            <person name="Perrotta A.R."/>
            <person name="Berdy B."/>
            <person name="Zhao S."/>
            <person name="Lieberman T.D."/>
            <person name="Swanson P.K."/>
            <person name="Smith M."/>
            <person name="Roesemann S."/>
            <person name="Alexander J.E."/>
            <person name="Rich S.A."/>
            <person name="Livny J."/>
            <person name="Vlamakis H."/>
            <person name="Clish C."/>
            <person name="Bullock K."/>
            <person name="Deik A."/>
            <person name="Scott J."/>
            <person name="Pierce K.A."/>
            <person name="Xavier R.J."/>
            <person name="Alm E.J."/>
        </authorList>
    </citation>
    <scope>NUCLEOTIDE SEQUENCE [LARGE SCALE GENOMIC DNA]</scope>
    <source>
        <strain evidence="1 3">BIOML-A4</strain>
        <strain evidence="2 4">BIOML-A5</strain>
    </source>
</reference>
<dbReference type="GO" id="GO:0005737">
    <property type="term" value="C:cytoplasm"/>
    <property type="evidence" value="ECO:0007669"/>
    <property type="project" value="TreeGrafter"/>
</dbReference>
<dbReference type="InterPro" id="IPR027706">
    <property type="entry name" value="PGP_Pase"/>
</dbReference>
<dbReference type="SUPFAM" id="SSF56784">
    <property type="entry name" value="HAD-like"/>
    <property type="match status" value="1"/>
</dbReference>
<keyword evidence="4" id="KW-1185">Reference proteome</keyword>
<dbReference type="NCBIfam" id="TIGR01662">
    <property type="entry name" value="HAD-SF-IIIA"/>
    <property type="match status" value="1"/>
</dbReference>
<dbReference type="NCBIfam" id="TIGR01668">
    <property type="entry name" value="YqeG_hyp_ppase"/>
    <property type="match status" value="1"/>
</dbReference>
<dbReference type="InterPro" id="IPR006439">
    <property type="entry name" value="HAD-SF_hydro_IA"/>
</dbReference>
<sequence>MLLKYFTPALYLKSFEDLDLNWLISRKIRLLILDIDNTLAAHDEQTAGVQAQAFVQKLKDHGIQAVVMSNNNKDRVSLFASSLDVPYYYFSTKPLKRMYKKVLRDTGLQPEQCAVIGDQLLTDILGGNRMHFVTILTTPLVSRDITWTKLNRLAENQVYRCLEQAEILKRGEYDE</sequence>
<dbReference type="PANTHER" id="PTHR19288">
    <property type="entry name" value="4-NITROPHENYLPHOSPHATASE-RELATED"/>
    <property type="match status" value="1"/>
</dbReference>
<dbReference type="InterPro" id="IPR010021">
    <property type="entry name" value="PGPP1/Gep4"/>
</dbReference>